<proteinExistence type="predicted"/>
<sequence>MMLIDESMADGIVVKAWTFDELYGRDGQFLDGLDQRKQAFVGEVPPNFYAWTRKPKVLRKAARKTKGRRKKFPRLADRDAKACQVQNLARYSPGLSSQTPQRYRVRDSHKGPEVWEVRWHVVYRKTHDGRLVSSQCTLIVAENVRTGEVKYFISNRVPGRGGWTLRELLRVAFGRWKVEACFREAKEELGWDHFECRGWGCVHRHMIVTIVSQLFCARVRYQMCRSEVVTDAQRLTLEQVRRATNMVIRCIGLPRQVREAQYEAELNRIVYYQRRNAEASYHHRRKRFAAYRAMGIDPDTIKRVEPKSP</sequence>
<organism evidence="2 3">
    <name type="scientific">Aporhodopirellula rubra</name>
    <dbReference type="NCBI Taxonomy" id="980271"/>
    <lineage>
        <taxon>Bacteria</taxon>
        <taxon>Pseudomonadati</taxon>
        <taxon>Planctomycetota</taxon>
        <taxon>Planctomycetia</taxon>
        <taxon>Pirellulales</taxon>
        <taxon>Pirellulaceae</taxon>
        <taxon>Aporhodopirellula</taxon>
    </lineage>
</organism>
<gene>
    <name evidence="2" type="ORF">FHS27_002310</name>
</gene>
<dbReference type="Proteomes" id="UP000536179">
    <property type="component" value="Unassembled WGS sequence"/>
</dbReference>
<name>A0A7W5DXT6_9BACT</name>
<dbReference type="SUPFAM" id="SSF53098">
    <property type="entry name" value="Ribonuclease H-like"/>
    <property type="match status" value="1"/>
</dbReference>
<dbReference type="Pfam" id="PF13546">
    <property type="entry name" value="DDE_5"/>
    <property type="match status" value="1"/>
</dbReference>
<evidence type="ECO:0000259" key="1">
    <source>
        <dbReference type="Pfam" id="PF13546"/>
    </source>
</evidence>
<dbReference type="AlphaFoldDB" id="A0A7W5DXT6"/>
<protein>
    <submittedName>
        <fullName evidence="2">SRSO17 transposase</fullName>
    </submittedName>
</protein>
<keyword evidence="3" id="KW-1185">Reference proteome</keyword>
<evidence type="ECO:0000313" key="3">
    <source>
        <dbReference type="Proteomes" id="UP000536179"/>
    </source>
</evidence>
<dbReference type="InterPro" id="IPR039365">
    <property type="entry name" value="IS701-like"/>
</dbReference>
<dbReference type="InterPro" id="IPR012337">
    <property type="entry name" value="RNaseH-like_sf"/>
</dbReference>
<dbReference type="EMBL" id="JACHXU010000006">
    <property type="protein sequence ID" value="MBB3206501.1"/>
    <property type="molecule type" value="Genomic_DNA"/>
</dbReference>
<dbReference type="PANTHER" id="PTHR33627:SF1">
    <property type="entry name" value="TRANSPOSASE"/>
    <property type="match status" value="1"/>
</dbReference>
<dbReference type="InterPro" id="IPR038721">
    <property type="entry name" value="IS701-like_DDE_dom"/>
</dbReference>
<comment type="caution">
    <text evidence="2">The sequence shown here is derived from an EMBL/GenBank/DDBJ whole genome shotgun (WGS) entry which is preliminary data.</text>
</comment>
<evidence type="ECO:0000313" key="2">
    <source>
        <dbReference type="EMBL" id="MBB3206501.1"/>
    </source>
</evidence>
<reference evidence="2 3" key="1">
    <citation type="submission" date="2020-08" db="EMBL/GenBank/DDBJ databases">
        <title>Genomic Encyclopedia of Type Strains, Phase III (KMG-III): the genomes of soil and plant-associated and newly described type strains.</title>
        <authorList>
            <person name="Whitman W."/>
        </authorList>
    </citation>
    <scope>NUCLEOTIDE SEQUENCE [LARGE SCALE GENOMIC DNA]</scope>
    <source>
        <strain evidence="2 3">CECT 8075</strain>
    </source>
</reference>
<feature type="domain" description="Transposase IS701-like DDE" evidence="1">
    <location>
        <begin position="3"/>
        <end position="110"/>
    </location>
</feature>
<dbReference type="PANTHER" id="PTHR33627">
    <property type="entry name" value="TRANSPOSASE"/>
    <property type="match status" value="1"/>
</dbReference>
<accession>A0A7W5DXT6</accession>